<proteinExistence type="predicted"/>
<dbReference type="PANTHER" id="PTHR11680:SF35">
    <property type="entry name" value="SERINE HYDROXYMETHYLTRANSFERASE 1"/>
    <property type="match status" value="1"/>
</dbReference>
<dbReference type="Pfam" id="PF00464">
    <property type="entry name" value="SHMT"/>
    <property type="match status" value="1"/>
</dbReference>
<reference evidence="4" key="1">
    <citation type="submission" date="2016-09" db="EMBL/GenBank/DDBJ databases">
        <authorList>
            <consortium name="Pathogen Informatics"/>
            <person name="Sun Q."/>
            <person name="Inoue M."/>
        </authorList>
    </citation>
    <scope>NUCLEOTIDE SEQUENCE</scope>
</reference>
<dbReference type="InterPro" id="IPR049943">
    <property type="entry name" value="Ser_HO-MeTrfase-like"/>
</dbReference>
<evidence type="ECO:0000256" key="2">
    <source>
        <dbReference type="ARBA" id="ARBA00022898"/>
    </source>
</evidence>
<evidence type="ECO:0000259" key="3">
    <source>
        <dbReference type="Pfam" id="PF00464"/>
    </source>
</evidence>
<evidence type="ECO:0000256" key="1">
    <source>
        <dbReference type="ARBA" id="ARBA00001933"/>
    </source>
</evidence>
<dbReference type="Gene3D" id="3.90.1150.10">
    <property type="entry name" value="Aspartate Aminotransferase, domain 1"/>
    <property type="match status" value="1"/>
</dbReference>
<feature type="domain" description="Serine hydroxymethyltransferase-like" evidence="3">
    <location>
        <begin position="152"/>
        <end position="408"/>
    </location>
</feature>
<organism evidence="4 5">
    <name type="scientific">Plasmodium gaboni</name>
    <dbReference type="NCBI Taxonomy" id="647221"/>
    <lineage>
        <taxon>Eukaryota</taxon>
        <taxon>Sar</taxon>
        <taxon>Alveolata</taxon>
        <taxon>Apicomplexa</taxon>
        <taxon>Aconoidasida</taxon>
        <taxon>Haemosporida</taxon>
        <taxon>Plasmodiidae</taxon>
        <taxon>Plasmodium</taxon>
        <taxon>Plasmodium (Laverania)</taxon>
    </lineage>
</organism>
<keyword evidence="2" id="KW-0663">Pyridoxal phosphate</keyword>
<gene>
    <name evidence="4" type="ORF">PGABG01_1454900</name>
</gene>
<dbReference type="InterPro" id="IPR015421">
    <property type="entry name" value="PyrdxlP-dep_Trfase_major"/>
</dbReference>
<dbReference type="InterPro" id="IPR015424">
    <property type="entry name" value="PyrdxlP-dep_Trfase"/>
</dbReference>
<dbReference type="InterPro" id="IPR015422">
    <property type="entry name" value="PyrdxlP-dep_Trfase_small"/>
</dbReference>
<sequence length="466" mass="55310">MLKEFVKNVSAKNHRYISYYSLRNHSRLKDIDDETYNILNSYKNKNDINLSVVNNIMPTYMKEYLSLDLNPNIFVNNKDIEMLEYIALNSFNLEKKYWGCLISTTSLNNNNNKSIDDYFFNKLYGHFLKKECKILRISFCLEQNIENNISSDIMQNIYNVVNIKNINEPNYNEMQKISNDFNPDIIYIDESNNPYNIDYDKFIKGIKNKNNKIHNKPIIITNMNNKASLISQNFINSPFDHSDIVFTYFNENFRAHNSFVIFYKKGYKCVNTDGHIIEYDYEKKLKHTFGDAYLNNIFFSFFTSFKLMKNEEFKEYVKQTKENTYALYKYINRKYFYLQYSQNNNFFNLNPSNCTFNIHEFYLLCNKLNIYFDILKDKSSNQKSFNIGSNYLTTLGLLTHDIKNVAEFFNESVVLYFYLKEKSKLSNMSFIQYIENNSSASDIFSLAVDISSFISSYPSPYTNEAK</sequence>
<evidence type="ECO:0000313" key="4">
    <source>
        <dbReference type="EMBL" id="SOV19534.1"/>
    </source>
</evidence>
<dbReference type="PANTHER" id="PTHR11680">
    <property type="entry name" value="SERINE HYDROXYMETHYLTRANSFERASE"/>
    <property type="match status" value="1"/>
</dbReference>
<accession>A0ABY1UUR9</accession>
<comment type="cofactor">
    <cofactor evidence="1">
        <name>pyridoxal 5'-phosphate</name>
        <dbReference type="ChEBI" id="CHEBI:597326"/>
    </cofactor>
</comment>
<dbReference type="Proteomes" id="UP000831156">
    <property type="component" value="Chromosome 14"/>
</dbReference>
<dbReference type="SUPFAM" id="SSF53383">
    <property type="entry name" value="PLP-dependent transferases"/>
    <property type="match status" value="1"/>
</dbReference>
<dbReference type="InterPro" id="IPR039429">
    <property type="entry name" value="SHMT-like_dom"/>
</dbReference>
<evidence type="ECO:0000313" key="5">
    <source>
        <dbReference type="Proteomes" id="UP000831156"/>
    </source>
</evidence>
<name>A0ABY1UUR9_9APIC</name>
<keyword evidence="5" id="KW-1185">Reference proteome</keyword>
<dbReference type="Gene3D" id="3.40.640.10">
    <property type="entry name" value="Type I PLP-dependent aspartate aminotransferase-like (Major domain)"/>
    <property type="match status" value="1"/>
</dbReference>
<dbReference type="EMBL" id="LT969437">
    <property type="protein sequence ID" value="SOV19534.1"/>
    <property type="molecule type" value="Genomic_DNA"/>
</dbReference>
<protein>
    <submittedName>
        <fullName evidence="4">Serine hydroxymethyltransferase, putative</fullName>
    </submittedName>
</protein>